<keyword evidence="1" id="KW-1133">Transmembrane helix</keyword>
<sequence length="106" mass="12013">MTLFFYLTDLLMPVVMTGLGILFLYHPPKNINSFYGYRTARSMASQEAWDYAHKEAGKLWVRMGPSLFGLILLSKLLAPLPEEILSLVHMSVLLAALVYTIIHGER</sequence>
<evidence type="ECO:0000313" key="3">
    <source>
        <dbReference type="Proteomes" id="UP000675379"/>
    </source>
</evidence>
<organism evidence="2 3">
    <name type="scientific">Proteiniclasticum sediminis</name>
    <dbReference type="NCBI Taxonomy" id="2804028"/>
    <lineage>
        <taxon>Bacteria</taxon>
        <taxon>Bacillati</taxon>
        <taxon>Bacillota</taxon>
        <taxon>Clostridia</taxon>
        <taxon>Eubacteriales</taxon>
        <taxon>Clostridiaceae</taxon>
        <taxon>Proteiniclasticum</taxon>
    </lineage>
</organism>
<evidence type="ECO:0000256" key="1">
    <source>
        <dbReference type="SAM" id="Phobius"/>
    </source>
</evidence>
<protein>
    <submittedName>
        <fullName evidence="2">SdpI family protein</fullName>
    </submittedName>
</protein>
<dbReference type="AlphaFoldDB" id="A0A941CNI8"/>
<feature type="transmembrane region" description="Helical" evidence="1">
    <location>
        <begin position="59"/>
        <end position="78"/>
    </location>
</feature>
<keyword evidence="1" id="KW-0812">Transmembrane</keyword>
<name>A0A941CNI8_9CLOT</name>
<accession>A0A941CNI8</accession>
<dbReference type="InterPro" id="IPR025962">
    <property type="entry name" value="SdpI/YhfL"/>
</dbReference>
<keyword evidence="3" id="KW-1185">Reference proteome</keyword>
<gene>
    <name evidence="2" type="ORF">KCG48_01100</name>
</gene>
<comment type="caution">
    <text evidence="2">The sequence shown here is derived from an EMBL/GenBank/DDBJ whole genome shotgun (WGS) entry which is preliminary data.</text>
</comment>
<evidence type="ECO:0000313" key="2">
    <source>
        <dbReference type="EMBL" id="MBR0574928.1"/>
    </source>
</evidence>
<dbReference type="EMBL" id="JAGSCS010000001">
    <property type="protein sequence ID" value="MBR0574928.1"/>
    <property type="molecule type" value="Genomic_DNA"/>
</dbReference>
<feature type="transmembrane region" description="Helical" evidence="1">
    <location>
        <begin position="84"/>
        <end position="102"/>
    </location>
</feature>
<dbReference type="RefSeq" id="WP_211799440.1">
    <property type="nucleotide sequence ID" value="NZ_JAGSCS010000001.1"/>
</dbReference>
<reference evidence="2" key="1">
    <citation type="submission" date="2021-04" db="EMBL/GenBank/DDBJ databases">
        <title>Proteiniclasticum sedimins sp. nov., an obligate anaerobic bacterium isolated from anaerobic sludge.</title>
        <authorList>
            <person name="Liu J."/>
        </authorList>
    </citation>
    <scope>NUCLEOTIDE SEQUENCE</scope>
    <source>
        <strain evidence="2">BAD-10</strain>
    </source>
</reference>
<dbReference type="Pfam" id="PF13630">
    <property type="entry name" value="SdpI"/>
    <property type="match status" value="1"/>
</dbReference>
<dbReference type="Proteomes" id="UP000675379">
    <property type="component" value="Unassembled WGS sequence"/>
</dbReference>
<keyword evidence="1" id="KW-0472">Membrane</keyword>
<feature type="transmembrane region" description="Helical" evidence="1">
    <location>
        <begin position="6"/>
        <end position="25"/>
    </location>
</feature>
<proteinExistence type="predicted"/>